<dbReference type="InterPro" id="IPR013762">
    <property type="entry name" value="Integrase-like_cat_sf"/>
</dbReference>
<feature type="domain" description="Tyr recombinase" evidence="3">
    <location>
        <begin position="564"/>
        <end position="783"/>
    </location>
</feature>
<feature type="region of interest" description="Disordered" evidence="2">
    <location>
        <begin position="1080"/>
        <end position="1099"/>
    </location>
</feature>
<protein>
    <submittedName>
        <fullName evidence="4">Phage integrase family</fullName>
    </submittedName>
</protein>
<gene>
    <name evidence="4" type="ORF">NCTC11091_00087</name>
</gene>
<dbReference type="SUPFAM" id="SSF56349">
    <property type="entry name" value="DNA breaking-rejoining enzymes"/>
    <property type="match status" value="1"/>
</dbReference>
<dbReference type="RefSeq" id="WP_067059149.1">
    <property type="nucleotide sequence ID" value="NZ_MXAO01000031.1"/>
</dbReference>
<dbReference type="Proteomes" id="UP000255193">
    <property type="component" value="Unassembled WGS sequence"/>
</dbReference>
<evidence type="ECO:0000256" key="2">
    <source>
        <dbReference type="SAM" id="MobiDB-lite"/>
    </source>
</evidence>
<dbReference type="Pfam" id="PF00589">
    <property type="entry name" value="Phage_integrase"/>
    <property type="match status" value="1"/>
</dbReference>
<dbReference type="EMBL" id="UGQA01000001">
    <property type="protein sequence ID" value="STY94327.1"/>
    <property type="molecule type" value="Genomic_DNA"/>
</dbReference>
<dbReference type="GO" id="GO:0006310">
    <property type="term" value="P:DNA recombination"/>
    <property type="evidence" value="ECO:0007669"/>
    <property type="project" value="UniProtKB-KW"/>
</dbReference>
<dbReference type="GO" id="GO:0003677">
    <property type="term" value="F:DNA binding"/>
    <property type="evidence" value="ECO:0007669"/>
    <property type="project" value="InterPro"/>
</dbReference>
<evidence type="ECO:0000256" key="1">
    <source>
        <dbReference type="ARBA" id="ARBA00023172"/>
    </source>
</evidence>
<name>A0A378Q569_9GAMM</name>
<evidence type="ECO:0000259" key="3">
    <source>
        <dbReference type="PROSITE" id="PS51898"/>
    </source>
</evidence>
<dbReference type="PROSITE" id="PS51898">
    <property type="entry name" value="TYR_RECOMBINASE"/>
    <property type="match status" value="1"/>
</dbReference>
<dbReference type="InterPro" id="IPR002104">
    <property type="entry name" value="Integrase_catalytic"/>
</dbReference>
<accession>A0A378Q569</accession>
<proteinExistence type="predicted"/>
<evidence type="ECO:0000313" key="4">
    <source>
        <dbReference type="EMBL" id="STY94327.1"/>
    </source>
</evidence>
<reference evidence="4 5" key="1">
    <citation type="submission" date="2018-06" db="EMBL/GenBank/DDBJ databases">
        <authorList>
            <consortium name="Pathogen Informatics"/>
            <person name="Doyle S."/>
        </authorList>
    </citation>
    <scope>NUCLEOTIDE SEQUENCE [LARGE SCALE GENOMIC DNA]</scope>
    <source>
        <strain evidence="4 5">NCTC11091</strain>
    </source>
</reference>
<sequence length="1137" mass="130866">MKLSALTFSLYSQSAGLTEIPKPISSLQALIFHDLAMLWQFLQCQKKYRDNGEKSQQINKKELAKKQRKIANTPKAQQQFEQKVNELTEIYIGLNKLGYKEFIKRSYRLIEQKYSQNATIFLAANQLLTAFVDDKNKRTRLKHGYYPAPITIKNKVKQNPYRIKPDWIKNGKKITRVVQTVLAYWQSKDFYHTVNDSKHNQQEVIGWLVFSGIVFGGINDRSMLAGWLDTLLNGNLTAFIDYRVIANVRYQSEHYGNERDSTLKRPIIYNSQQICVDLVSQMWLYTVRQIPPAIRQSLMTNDIEALLLQVLTPVLPEHLASSITFKMMLDNASYYWEVLDNVSIDQTLVGVLQGAEKTTGLPIQDFDTLFFDQFKASQRVYDLSNLVQPSTAPKKTISDTALASHAKIRHSDLIAEIRQIFRKKYDKKRYKAERLTQQHKLALHIEDLTHLLTTFDHISEQILIEWVISLLSGKKPILTASAEKYLSAIGYDWLYYTLGEDLLNWDVEDFETVYEQILDFKRLELGNEAIHYPAGRLQQLHQFAHQKFGIVKVDIPEASQDKKVRAEWISPTLYHAILQQLRQCVDSLEADMLVSLFILLMRTGMRKLELLGLRYSDIENIEQGQPAIIVRPNQHRRLKTDVSIRRIPLNVVLLPAELTFVLEYLQSNRGNNSHQLVFTLSSSHERLPNTLPNRLLDEILQRIDPRATHHTIHGFRHTAISNFSLLLNADSQLASALTGFSQSHIMDIRTTLLGTEGFSQFGWYLVAGLAGHLSPERGLEYYNHFAVLAATFELTKANPSFSRQLITHLTGRSTQNFKDNDVKMVNNEISLLALRKMLYRHALSIKHSPPLNQLTFGHTAITDSLSDSPMAVNELFRRYGINKLITLLSDLEQGLNNIEISHKLNIPEQDVQTFYERANAIARIHTTTTSMRKKSATGESLAYPLTVSRFVQNPNKLLPLLLSYDIERRMLHEMLKNANKFRNAHPQDWQWFITLITSKITINHATISFKKTPTGLDDLQRFIAIAEQIFTLKWCLYASDSPFPNHEKYTDLAFKRDKSKPTIYFGIKVPNPIYANFQEAKSNARSESQSQQTASKHKGKRPYKFKFSALLRFFTYIVLLQDDSNFSVETIVDMGKS</sequence>
<dbReference type="CDD" id="cd00397">
    <property type="entry name" value="DNA_BRE_C"/>
    <property type="match status" value="1"/>
</dbReference>
<organism evidence="4 5">
    <name type="scientific">Faucicola atlantae</name>
    <dbReference type="NCBI Taxonomy" id="34059"/>
    <lineage>
        <taxon>Bacteria</taxon>
        <taxon>Pseudomonadati</taxon>
        <taxon>Pseudomonadota</taxon>
        <taxon>Gammaproteobacteria</taxon>
        <taxon>Moraxellales</taxon>
        <taxon>Moraxellaceae</taxon>
        <taxon>Faucicola</taxon>
    </lineage>
</organism>
<dbReference type="InterPro" id="IPR011010">
    <property type="entry name" value="DNA_brk_join_enz"/>
</dbReference>
<dbReference type="GO" id="GO:0015074">
    <property type="term" value="P:DNA integration"/>
    <property type="evidence" value="ECO:0007669"/>
    <property type="project" value="InterPro"/>
</dbReference>
<evidence type="ECO:0000313" key="5">
    <source>
        <dbReference type="Proteomes" id="UP000255193"/>
    </source>
</evidence>
<keyword evidence="1" id="KW-0233">DNA recombination</keyword>
<dbReference type="AlphaFoldDB" id="A0A378Q569"/>
<feature type="compositionally biased region" description="Polar residues" evidence="2">
    <location>
        <begin position="1080"/>
        <end position="1094"/>
    </location>
</feature>
<dbReference type="Gene3D" id="1.10.443.10">
    <property type="entry name" value="Intergrase catalytic core"/>
    <property type="match status" value="1"/>
</dbReference>